<feature type="compositionally biased region" description="Basic and acidic residues" evidence="1">
    <location>
        <begin position="98"/>
        <end position="107"/>
    </location>
</feature>
<dbReference type="OrthoDB" id="10434026at2759"/>
<evidence type="ECO:0000313" key="2">
    <source>
        <dbReference type="EMBL" id="KAF0977327.1"/>
    </source>
</evidence>
<evidence type="ECO:0000313" key="3">
    <source>
        <dbReference type="Proteomes" id="UP000444721"/>
    </source>
</evidence>
<feature type="compositionally biased region" description="Polar residues" evidence="1">
    <location>
        <begin position="46"/>
        <end position="56"/>
    </location>
</feature>
<gene>
    <name evidence="2" type="ORF">FDP41_003319</name>
</gene>
<dbReference type="VEuPathDB" id="AmoebaDB:NfTy_072190"/>
<reference evidence="2 3" key="1">
    <citation type="journal article" date="2019" name="Sci. Rep.">
        <title>Nanopore sequencing improves the draft genome of the human pathogenic amoeba Naegleria fowleri.</title>
        <authorList>
            <person name="Liechti N."/>
            <person name="Schurch N."/>
            <person name="Bruggmann R."/>
            <person name="Wittwer M."/>
        </authorList>
    </citation>
    <scope>NUCLEOTIDE SEQUENCE [LARGE SCALE GENOMIC DNA]</scope>
    <source>
        <strain evidence="2 3">ATCC 30894</strain>
    </source>
</reference>
<evidence type="ECO:0000256" key="1">
    <source>
        <dbReference type="SAM" id="MobiDB-lite"/>
    </source>
</evidence>
<dbReference type="AlphaFoldDB" id="A0A6A5BJX5"/>
<dbReference type="GeneID" id="68110537"/>
<name>A0A6A5BJX5_NAEFO</name>
<keyword evidence="3" id="KW-1185">Reference proteome</keyword>
<dbReference type="VEuPathDB" id="AmoebaDB:FDP41_003319"/>
<dbReference type="EMBL" id="VFQX01000034">
    <property type="protein sequence ID" value="KAF0977327.1"/>
    <property type="molecule type" value="Genomic_DNA"/>
</dbReference>
<feature type="compositionally biased region" description="Polar residues" evidence="1">
    <location>
        <begin position="25"/>
        <end position="35"/>
    </location>
</feature>
<accession>A0A6A5BJX5</accession>
<protein>
    <submittedName>
        <fullName evidence="2">Uncharacterized protein</fullName>
    </submittedName>
</protein>
<sequence>MKPFNLSAGGGYPSVSGAGAGTPLSHPSQPSSSNVGHDDLHPNVSPPFQTSPSSGVTEGGGSSQVGPHDPIFSGTHRPPEQHPHFDPVYPHNPMGDPIPDHQRVPHDLDEDSSGLGLEESHQHE</sequence>
<dbReference type="RefSeq" id="XP_044562040.1">
    <property type="nucleotide sequence ID" value="XM_044706610.1"/>
</dbReference>
<comment type="caution">
    <text evidence="2">The sequence shown here is derived from an EMBL/GenBank/DDBJ whole genome shotgun (WGS) entry which is preliminary data.</text>
</comment>
<proteinExistence type="predicted"/>
<dbReference type="Proteomes" id="UP000444721">
    <property type="component" value="Unassembled WGS sequence"/>
</dbReference>
<organism evidence="2 3">
    <name type="scientific">Naegleria fowleri</name>
    <name type="common">Brain eating amoeba</name>
    <dbReference type="NCBI Taxonomy" id="5763"/>
    <lineage>
        <taxon>Eukaryota</taxon>
        <taxon>Discoba</taxon>
        <taxon>Heterolobosea</taxon>
        <taxon>Tetramitia</taxon>
        <taxon>Eutetramitia</taxon>
        <taxon>Vahlkampfiidae</taxon>
        <taxon>Naegleria</taxon>
    </lineage>
</organism>
<feature type="region of interest" description="Disordered" evidence="1">
    <location>
        <begin position="1"/>
        <end position="124"/>
    </location>
</feature>